<evidence type="ECO:0000313" key="14">
    <source>
        <dbReference type="EMBL" id="EEP61430.1"/>
    </source>
</evidence>
<evidence type="ECO:0000256" key="8">
    <source>
        <dbReference type="ARBA" id="ARBA00022833"/>
    </source>
</evidence>
<organism evidence="14 15">
    <name type="scientific">Sulfurihydrogenibium yellowstonense SS-5</name>
    <dbReference type="NCBI Taxonomy" id="432331"/>
    <lineage>
        <taxon>Bacteria</taxon>
        <taxon>Pseudomonadati</taxon>
        <taxon>Aquificota</taxon>
        <taxon>Aquificia</taxon>
        <taxon>Aquificales</taxon>
        <taxon>Hydrogenothermaceae</taxon>
        <taxon>Sulfurihydrogenibium</taxon>
    </lineage>
</organism>
<dbReference type="Gene3D" id="3.30.2010.10">
    <property type="entry name" value="Metalloproteases ('zincins'), catalytic domain"/>
    <property type="match status" value="1"/>
</dbReference>
<keyword evidence="3 12" id="KW-1003">Cell membrane</keyword>
<feature type="binding site" evidence="12">
    <location>
        <position position="131"/>
    </location>
    <ligand>
        <name>Zn(2+)</name>
        <dbReference type="ChEBI" id="CHEBI:29105"/>
        <note>catalytic</note>
    </ligand>
</feature>
<dbReference type="GO" id="GO:0004222">
    <property type="term" value="F:metalloendopeptidase activity"/>
    <property type="evidence" value="ECO:0007669"/>
    <property type="project" value="UniProtKB-UniRule"/>
</dbReference>
<accession>C4FHN7</accession>
<feature type="transmembrane region" description="Helical" evidence="12">
    <location>
        <begin position="31"/>
        <end position="48"/>
    </location>
</feature>
<evidence type="ECO:0000256" key="5">
    <source>
        <dbReference type="ARBA" id="ARBA00022692"/>
    </source>
</evidence>
<feature type="domain" description="Peptidase M48" evidence="13">
    <location>
        <begin position="66"/>
        <end position="289"/>
    </location>
</feature>
<dbReference type="RefSeq" id="WP_007545430.1">
    <property type="nucleotide sequence ID" value="NZ_ABZS01000003.1"/>
</dbReference>
<dbReference type="AlphaFoldDB" id="C4FHN7"/>
<evidence type="ECO:0000256" key="6">
    <source>
        <dbReference type="ARBA" id="ARBA00022723"/>
    </source>
</evidence>
<feature type="transmembrane region" description="Helical" evidence="12">
    <location>
        <begin position="7"/>
        <end position="25"/>
    </location>
</feature>
<dbReference type="OrthoDB" id="15218at2"/>
<dbReference type="EMBL" id="ABZS01000003">
    <property type="protein sequence ID" value="EEP61430.1"/>
    <property type="molecule type" value="Genomic_DNA"/>
</dbReference>
<dbReference type="HAMAP" id="MF_00188">
    <property type="entry name" value="Pept_M48_protease_HtpX"/>
    <property type="match status" value="1"/>
</dbReference>
<dbReference type="EC" id="3.4.24.-" evidence="12"/>
<evidence type="ECO:0000256" key="12">
    <source>
        <dbReference type="HAMAP-Rule" id="MF_00188"/>
    </source>
</evidence>
<evidence type="ECO:0000256" key="11">
    <source>
        <dbReference type="ARBA" id="ARBA00023136"/>
    </source>
</evidence>
<feature type="active site" evidence="12">
    <location>
        <position position="132"/>
    </location>
</feature>
<dbReference type="PANTHER" id="PTHR43221:SF1">
    <property type="entry name" value="PROTEASE HTPX"/>
    <property type="match status" value="1"/>
</dbReference>
<evidence type="ECO:0000313" key="15">
    <source>
        <dbReference type="Proteomes" id="UP000005540"/>
    </source>
</evidence>
<evidence type="ECO:0000256" key="2">
    <source>
        <dbReference type="ARBA" id="ARBA00009779"/>
    </source>
</evidence>
<evidence type="ECO:0000256" key="4">
    <source>
        <dbReference type="ARBA" id="ARBA00022670"/>
    </source>
</evidence>
<feature type="transmembrane region" description="Helical" evidence="12">
    <location>
        <begin position="141"/>
        <end position="161"/>
    </location>
</feature>
<keyword evidence="14" id="KW-0346">Stress response</keyword>
<keyword evidence="6 12" id="KW-0479">Metal-binding</keyword>
<proteinExistence type="inferred from homology"/>
<keyword evidence="15" id="KW-1185">Reference proteome</keyword>
<keyword evidence="7 12" id="KW-0378">Hydrolase</keyword>
<evidence type="ECO:0000256" key="3">
    <source>
        <dbReference type="ARBA" id="ARBA00022475"/>
    </source>
</evidence>
<dbReference type="Proteomes" id="UP000005540">
    <property type="component" value="Unassembled WGS sequence"/>
</dbReference>
<comment type="similarity">
    <text evidence="2 12">Belongs to the peptidase M48B family.</text>
</comment>
<keyword evidence="11 12" id="KW-0472">Membrane</keyword>
<protein>
    <recommendedName>
        <fullName evidence="12">Protease HtpX homolog</fullName>
        <ecNumber evidence="12">3.4.24.-</ecNumber>
    </recommendedName>
</protein>
<comment type="caution">
    <text evidence="14">The sequence shown here is derived from an EMBL/GenBank/DDBJ whole genome shotgun (WGS) entry which is preliminary data.</text>
</comment>
<comment type="subcellular location">
    <subcellularLocation>
        <location evidence="1 12">Cell membrane</location>
        <topology evidence="1 12">Multi-pass membrane protein</topology>
    </subcellularLocation>
</comment>
<dbReference type="InterPro" id="IPR022919">
    <property type="entry name" value="Pept_M48_protease_HtpX"/>
</dbReference>
<keyword evidence="10 12" id="KW-0482">Metalloprotease</keyword>
<dbReference type="Pfam" id="PF01435">
    <property type="entry name" value="Peptidase_M48"/>
    <property type="match status" value="1"/>
</dbReference>
<evidence type="ECO:0000259" key="13">
    <source>
        <dbReference type="Pfam" id="PF01435"/>
    </source>
</evidence>
<keyword evidence="8 12" id="KW-0862">Zinc</keyword>
<evidence type="ECO:0000256" key="10">
    <source>
        <dbReference type="ARBA" id="ARBA00023049"/>
    </source>
</evidence>
<dbReference type="GO" id="GO:0005886">
    <property type="term" value="C:plasma membrane"/>
    <property type="evidence" value="ECO:0007669"/>
    <property type="project" value="UniProtKB-SubCell"/>
</dbReference>
<comment type="cofactor">
    <cofactor evidence="12">
        <name>Zn(2+)</name>
        <dbReference type="ChEBI" id="CHEBI:29105"/>
    </cofactor>
    <text evidence="12">Binds 1 zinc ion per subunit.</text>
</comment>
<dbReference type="GO" id="GO:0008270">
    <property type="term" value="F:zinc ion binding"/>
    <property type="evidence" value="ECO:0007669"/>
    <property type="project" value="UniProtKB-UniRule"/>
</dbReference>
<reference evidence="14 15" key="1">
    <citation type="submission" date="2009-04" db="EMBL/GenBank/DDBJ databases">
        <authorList>
            <person name="Reysenbach A.-L."/>
            <person name="Heidelberg J.F."/>
            <person name="Nelson W.C."/>
        </authorList>
    </citation>
    <scope>NUCLEOTIDE SEQUENCE [LARGE SCALE GENOMIC DNA]</scope>
    <source>
        <strain evidence="14 15">SS-5</strain>
    </source>
</reference>
<gene>
    <name evidence="12" type="primary">htpX</name>
    <name evidence="14" type="ORF">SULYE_0065</name>
</gene>
<evidence type="ECO:0000256" key="9">
    <source>
        <dbReference type="ARBA" id="ARBA00022989"/>
    </source>
</evidence>
<evidence type="ECO:0000256" key="7">
    <source>
        <dbReference type="ARBA" id="ARBA00022801"/>
    </source>
</evidence>
<dbReference type="InterPro" id="IPR050083">
    <property type="entry name" value="HtpX_protease"/>
</dbReference>
<sequence>MANQLKTVLLLGVLTGLFLAIGHLVAGKQGMIIAFVVALFMNFFSYFFSDKVALAMYGAREISYEEAPWLHEMVEDLARRAGIPKPKIYLAPMAVPNAFATGRDPNHAAVAVTSGILQILDKNELRGVLAHELGHIKNRDILISSIAATIGGAISMLANIAYFSTFFGGNNNDEENSSNTIASIIGSVILFIVAPLAATLVQMAISRSREFLADEAGAKISGCPLCLANALRKLEEIAHNPQIQEVASREVNPGTAHMMIVNPLSGDFIMKLFSTHPPTEERIRRLEELARKMQTGYGFQYGFQHV</sequence>
<dbReference type="PANTHER" id="PTHR43221">
    <property type="entry name" value="PROTEASE HTPX"/>
    <property type="match status" value="1"/>
</dbReference>
<name>C4FHN7_9AQUI</name>
<keyword evidence="5 12" id="KW-0812">Transmembrane</keyword>
<dbReference type="GO" id="GO:0006508">
    <property type="term" value="P:proteolysis"/>
    <property type="evidence" value="ECO:0007669"/>
    <property type="project" value="UniProtKB-KW"/>
</dbReference>
<dbReference type="CDD" id="cd07336">
    <property type="entry name" value="M48B_HtpX_like"/>
    <property type="match status" value="1"/>
</dbReference>
<evidence type="ECO:0000256" key="1">
    <source>
        <dbReference type="ARBA" id="ARBA00004651"/>
    </source>
</evidence>
<feature type="binding site" evidence="12">
    <location>
        <position position="135"/>
    </location>
    <ligand>
        <name>Zn(2+)</name>
        <dbReference type="ChEBI" id="CHEBI:29105"/>
        <note>catalytic</note>
    </ligand>
</feature>
<keyword evidence="4 12" id="KW-0645">Protease</keyword>
<dbReference type="InterPro" id="IPR001915">
    <property type="entry name" value="Peptidase_M48"/>
</dbReference>
<feature type="transmembrane region" description="Helical" evidence="12">
    <location>
        <begin position="181"/>
        <end position="201"/>
    </location>
</feature>
<keyword evidence="9 12" id="KW-1133">Transmembrane helix</keyword>
<feature type="binding site" evidence="12">
    <location>
        <position position="210"/>
    </location>
    <ligand>
        <name>Zn(2+)</name>
        <dbReference type="ChEBI" id="CHEBI:29105"/>
        <note>catalytic</note>
    </ligand>
</feature>
<dbReference type="NCBIfam" id="NF002826">
    <property type="entry name" value="PRK03001.1"/>
    <property type="match status" value="1"/>
</dbReference>